<feature type="region of interest" description="Disordered" evidence="1">
    <location>
        <begin position="70"/>
        <end position="120"/>
    </location>
</feature>
<dbReference type="SUPFAM" id="SSF56672">
    <property type="entry name" value="DNA/RNA polymerases"/>
    <property type="match status" value="1"/>
</dbReference>
<evidence type="ECO:0000259" key="2">
    <source>
        <dbReference type="PROSITE" id="PS50994"/>
    </source>
</evidence>
<dbReference type="Proteomes" id="UP000694924">
    <property type="component" value="Unplaced"/>
</dbReference>
<name>A0ABM1JB60_POLDO</name>
<dbReference type="GeneID" id="107073524"/>
<dbReference type="InterPro" id="IPR036397">
    <property type="entry name" value="RNaseH_sf"/>
</dbReference>
<evidence type="ECO:0000313" key="3">
    <source>
        <dbReference type="Proteomes" id="UP000694924"/>
    </source>
</evidence>
<evidence type="ECO:0000313" key="4">
    <source>
        <dbReference type="RefSeq" id="XP_015189698.1"/>
    </source>
</evidence>
<dbReference type="InterPro" id="IPR008042">
    <property type="entry name" value="Retrotrans_Pao"/>
</dbReference>
<feature type="domain" description="Integrase catalytic" evidence="2">
    <location>
        <begin position="1051"/>
        <end position="1243"/>
    </location>
</feature>
<keyword evidence="3" id="KW-1185">Reference proteome</keyword>
<dbReference type="Pfam" id="PF05380">
    <property type="entry name" value="Peptidase_A17"/>
    <property type="match status" value="1"/>
</dbReference>
<evidence type="ECO:0000256" key="1">
    <source>
        <dbReference type="SAM" id="MobiDB-lite"/>
    </source>
</evidence>
<organism evidence="3 4">
    <name type="scientific">Polistes dominula</name>
    <name type="common">European paper wasp</name>
    <name type="synonym">Vespa dominula</name>
    <dbReference type="NCBI Taxonomy" id="743375"/>
    <lineage>
        <taxon>Eukaryota</taxon>
        <taxon>Metazoa</taxon>
        <taxon>Ecdysozoa</taxon>
        <taxon>Arthropoda</taxon>
        <taxon>Hexapoda</taxon>
        <taxon>Insecta</taxon>
        <taxon>Pterygota</taxon>
        <taxon>Neoptera</taxon>
        <taxon>Endopterygota</taxon>
        <taxon>Hymenoptera</taxon>
        <taxon>Apocrita</taxon>
        <taxon>Aculeata</taxon>
        <taxon>Vespoidea</taxon>
        <taxon>Vespidae</taxon>
        <taxon>Polistinae</taxon>
        <taxon>Polistini</taxon>
        <taxon>Polistes</taxon>
    </lineage>
</organism>
<dbReference type="Gene3D" id="3.30.420.10">
    <property type="entry name" value="Ribonuclease H-like superfamily/Ribonuclease H"/>
    <property type="match status" value="1"/>
</dbReference>
<reference evidence="4" key="1">
    <citation type="submission" date="2025-08" db="UniProtKB">
        <authorList>
            <consortium name="RefSeq"/>
        </authorList>
    </citation>
    <scope>IDENTIFICATION</scope>
    <source>
        <tissue evidence="4">Whole body</tissue>
    </source>
</reference>
<dbReference type="PANTHER" id="PTHR47331">
    <property type="entry name" value="PHD-TYPE DOMAIN-CONTAINING PROTEIN"/>
    <property type="match status" value="1"/>
</dbReference>
<dbReference type="InterPro" id="IPR012337">
    <property type="entry name" value="RNaseH-like_sf"/>
</dbReference>
<dbReference type="SUPFAM" id="SSF53098">
    <property type="entry name" value="Ribonuclease H-like"/>
    <property type="match status" value="1"/>
</dbReference>
<dbReference type="PANTHER" id="PTHR47331:SF5">
    <property type="entry name" value="RIBONUCLEASE H"/>
    <property type="match status" value="1"/>
</dbReference>
<gene>
    <name evidence="4" type="primary">LOC107073524</name>
</gene>
<dbReference type="PROSITE" id="PS50994">
    <property type="entry name" value="INTEGRASE"/>
    <property type="match status" value="1"/>
</dbReference>
<protein>
    <submittedName>
        <fullName evidence="4">Uncharacterized protein LOC107073524</fullName>
    </submittedName>
</protein>
<dbReference type="RefSeq" id="XP_015189698.1">
    <property type="nucleotide sequence ID" value="XM_015334212.1"/>
</dbReference>
<feature type="compositionally biased region" description="Polar residues" evidence="1">
    <location>
        <begin position="86"/>
        <end position="120"/>
    </location>
</feature>
<dbReference type="InterPro" id="IPR043502">
    <property type="entry name" value="DNA/RNA_pol_sf"/>
</dbReference>
<accession>A0ABM1JB60</accession>
<sequence length="1273" mass="143567">MVNIINETTQALRTLTVESNNDCLMVTLLTGLLDQDTRERWETSLASTDEFPTLSQLTEFLVGRARTLETMEASSTPAQPNVPKGATTTRTSSHQASQQPPANSSRSVTHQTSRPAQSRTTYPCDCCGQDHYIAICPKMRGYSVNQRVRLIRDRSLCCNCLGRHNLRRCNSRRHCKSCNDYHHTLLHGADLSVIFEPPGDEAKTAQVVPSQSSHIAGHSDSNSRLSSFINSSSSAHRTWIRNLIHLRKAHPAAQVTTKALKAGRLWCRWNTDFSNERNCHTNPSIKTVTTILPAIKTQQEPEWPHLKGLNLADPEFLVPRAVEVIVGADFYGQLIRPNIIRHSERTPIAQLSIFWWLVIGPIQAPVALARTTHHGSLQVSNSSLRELLTRFWVQEEPPSSNNSSLTPEEQECELHFKTTHSKDSTGHYIVRMPLKSPPTVLGDSYQTAHRSLQRILRRLGRDTQYDRLYTQFMREYEQAQHILKLDDSSVGRRPHYYLPHRGVHKPDSSTTKLRVVFNGSSASSTGHSLNDIMLAGPNLMLNIFDLLIWIRQLKYLFATDITKMYRQIKIHPDDQDLQRIVWLTTVTYGTKSAPFLAVRTLLQLAEDEGSQYPLAVKPITHRRYVDDIFGGSDTVEQLVVTAQKLIRLCHAGGFPLAKWHSTSQQLLREVSSELGDISGISFDDCDTKILGIRWSPQQDMFDFSTISSSPSKRYSKRLVLSEVAQIFDPLGFASPVIIKAKIFLQALWLHNLDWAEPLSEQFISQLLSIRQDLISLARLSFPRWFNTLSDSAVELHGFSDASQFAMAAVVYLVVNSPSTGAKVSLICSRTKVSPLKRLTIPRLELSAALLLSTLMNHVCATLNMIINKTILWTDSKVTLTWIKAHPSRWKDYVRNRVNKIQELSRDAHWRYVSGTSNPADCASRGITTDQLEKHSLWWTGPPWLTQSMASWPAQIDTTPDDSCAQEARARVAHHALQALRTHHRPCSQENDAWRHSVDSGTHQTTLLDHRRKSPSDFSRRKSYVLRCVVCARYRGIRAQQLMGQLPLARVTPSRPFSHTGIDYAGPLTLKTWKGRGSKTHKGWICVFVCLSTSAAHLDVVSDYSAEGFIATYRRFTSRRGVLPDIYADCNTNFLGAEVKLMQCFSESSSGHREIFSVLAQDKTQWHFNQPAAPNMGGKWEAVVKSLKFHLRRSVGDTLLTYEEISTLLAQVEAILNSRPLEPLSEDPEDISVLTPGHFLIGTALNAVPEGSVLDISASRLSRWQFIQQRVQHF</sequence>
<proteinExistence type="predicted"/>
<dbReference type="InterPro" id="IPR001584">
    <property type="entry name" value="Integrase_cat-core"/>
</dbReference>